<sequence length="52" mass="5355">MTLIETARVTTLGKTRQGLSDRLLGTVVVEPGCGAGAPVRVGALGEDRYATP</sequence>
<comment type="caution">
    <text evidence="1">The sequence shown here is derived from an EMBL/GenBank/DDBJ whole genome shotgun (WGS) entry which is preliminary data.</text>
</comment>
<reference evidence="1 2" key="1">
    <citation type="submission" date="2018-08" db="EMBL/GenBank/DDBJ databases">
        <title>Genomic Encyclopedia of Archaeal and Bacterial Type Strains, Phase II (KMG-II): from individual species to whole genera.</title>
        <authorList>
            <person name="Goeker M."/>
        </authorList>
    </citation>
    <scope>NUCLEOTIDE SEQUENCE [LARGE SCALE GENOMIC DNA]</scope>
    <source>
        <strain evidence="1 2">DSM 45791</strain>
    </source>
</reference>
<evidence type="ECO:0000313" key="1">
    <source>
        <dbReference type="EMBL" id="REH27705.1"/>
    </source>
</evidence>
<dbReference type="AlphaFoldDB" id="A0A3E0GVQ7"/>
<accession>A0A3E0GVQ7</accession>
<keyword evidence="2" id="KW-1185">Reference proteome</keyword>
<evidence type="ECO:0000313" key="2">
    <source>
        <dbReference type="Proteomes" id="UP000256269"/>
    </source>
</evidence>
<protein>
    <submittedName>
        <fullName evidence="1">Uncharacterized protein</fullName>
    </submittedName>
</protein>
<dbReference type="Proteomes" id="UP000256269">
    <property type="component" value="Unassembled WGS sequence"/>
</dbReference>
<gene>
    <name evidence="1" type="ORF">BCF44_1288</name>
</gene>
<dbReference type="EMBL" id="QUNO01000028">
    <property type="protein sequence ID" value="REH27705.1"/>
    <property type="molecule type" value="Genomic_DNA"/>
</dbReference>
<proteinExistence type="predicted"/>
<name>A0A3E0GVQ7_9PSEU</name>
<organism evidence="1 2">
    <name type="scientific">Kutzneria buriramensis</name>
    <dbReference type="NCBI Taxonomy" id="1045776"/>
    <lineage>
        <taxon>Bacteria</taxon>
        <taxon>Bacillati</taxon>
        <taxon>Actinomycetota</taxon>
        <taxon>Actinomycetes</taxon>
        <taxon>Pseudonocardiales</taxon>
        <taxon>Pseudonocardiaceae</taxon>
        <taxon>Kutzneria</taxon>
    </lineage>
</organism>